<dbReference type="PATRIC" id="fig|1121326.3.peg.1395"/>
<keyword evidence="2" id="KW-1185">Reference proteome</keyword>
<gene>
    <name evidence="1" type="ORF">CLMAG_14250</name>
</gene>
<sequence length="133" mass="15044">MEFWLKQGSYSLRLPIPPADYEITWANNNSSFLVEGIGEVSFLGKPKLAEIAPIESFFPNQNYGFCQYTGFPSPKECVELIELMISSGKPIRYVITGTPVNILCSIESFKIKEQDGTGDIYFSLQLKEYRVIT</sequence>
<dbReference type="EMBL" id="LWAE01000001">
    <property type="protein sequence ID" value="KZL94372.1"/>
    <property type="molecule type" value="Genomic_DNA"/>
</dbReference>
<dbReference type="Proteomes" id="UP000076603">
    <property type="component" value="Unassembled WGS sequence"/>
</dbReference>
<protein>
    <recommendedName>
        <fullName evidence="3">Phage-like element PBSX protein XkdM</fullName>
    </recommendedName>
</protein>
<name>A0A161YTE9_9CLOT</name>
<evidence type="ECO:0008006" key="3">
    <source>
        <dbReference type="Google" id="ProtNLM"/>
    </source>
</evidence>
<dbReference type="STRING" id="1121326.CLMAG_14250"/>
<dbReference type="AlphaFoldDB" id="A0A161YTE9"/>
<proteinExistence type="predicted"/>
<dbReference type="RefSeq" id="WP_066619825.1">
    <property type="nucleotide sequence ID" value="NZ_FQXL01000069.1"/>
</dbReference>
<dbReference type="OrthoDB" id="9800780at2"/>
<evidence type="ECO:0000313" key="1">
    <source>
        <dbReference type="EMBL" id="KZL94372.1"/>
    </source>
</evidence>
<accession>A0A161YTE9</accession>
<comment type="caution">
    <text evidence="1">The sequence shown here is derived from an EMBL/GenBank/DDBJ whole genome shotgun (WGS) entry which is preliminary data.</text>
</comment>
<evidence type="ECO:0000313" key="2">
    <source>
        <dbReference type="Proteomes" id="UP000076603"/>
    </source>
</evidence>
<organism evidence="1 2">
    <name type="scientific">Clostridium magnum DSM 2767</name>
    <dbReference type="NCBI Taxonomy" id="1121326"/>
    <lineage>
        <taxon>Bacteria</taxon>
        <taxon>Bacillati</taxon>
        <taxon>Bacillota</taxon>
        <taxon>Clostridia</taxon>
        <taxon>Eubacteriales</taxon>
        <taxon>Clostridiaceae</taxon>
        <taxon>Clostridium</taxon>
    </lineage>
</organism>
<reference evidence="1 2" key="1">
    <citation type="submission" date="2016-04" db="EMBL/GenBank/DDBJ databases">
        <title>Genome sequence of Clostridium magnum DSM 2767.</title>
        <authorList>
            <person name="Poehlein A."/>
            <person name="Uhlig R."/>
            <person name="Fischer R."/>
            <person name="Bahl H."/>
            <person name="Daniel R."/>
        </authorList>
    </citation>
    <scope>NUCLEOTIDE SEQUENCE [LARGE SCALE GENOMIC DNA]</scope>
    <source>
        <strain evidence="1 2">DSM 2767</strain>
    </source>
</reference>